<dbReference type="InterPro" id="IPR036179">
    <property type="entry name" value="Ig-like_dom_sf"/>
</dbReference>
<dbReference type="PANTHER" id="PTHR12080:SF108">
    <property type="entry name" value="VASCULAR ENDOTHELIAL GROWTH FACTOR RECEPTOR 1"/>
    <property type="match status" value="1"/>
</dbReference>
<dbReference type="RefSeq" id="XP_031431683.1">
    <property type="nucleotide sequence ID" value="XM_031575823.2"/>
</dbReference>
<evidence type="ECO:0000313" key="11">
    <source>
        <dbReference type="RefSeq" id="XP_042565008.1"/>
    </source>
</evidence>
<keyword evidence="4" id="KW-0325">Glycoprotein</keyword>
<dbReference type="RefSeq" id="XP_012684620.2">
    <property type="nucleotide sequence ID" value="XM_012829166.3"/>
</dbReference>
<evidence type="ECO:0000256" key="2">
    <source>
        <dbReference type="ARBA" id="ARBA00022729"/>
    </source>
</evidence>
<evidence type="ECO:0000313" key="8">
    <source>
        <dbReference type="RefSeq" id="XP_012684620.2"/>
    </source>
</evidence>
<dbReference type="RefSeq" id="XP_042565008.1">
    <property type="nucleotide sequence ID" value="XM_042709074.1"/>
</dbReference>
<keyword evidence="3 5" id="KW-0472">Membrane</keyword>
<feature type="signal peptide" evidence="6">
    <location>
        <begin position="1"/>
        <end position="25"/>
    </location>
</feature>
<dbReference type="InterPro" id="IPR013783">
    <property type="entry name" value="Ig-like_fold"/>
</dbReference>
<feature type="chain" id="PRO_5044646605" evidence="6">
    <location>
        <begin position="26"/>
        <end position="265"/>
    </location>
</feature>
<dbReference type="GeneID" id="105901678"/>
<accession>A0A6P3VYN3</accession>
<gene>
    <name evidence="8 9 10 11" type="primary">LOC105901678</name>
</gene>
<keyword evidence="5" id="KW-0812">Transmembrane</keyword>
<proteinExistence type="predicted"/>
<dbReference type="RefSeq" id="XP_042565007.1">
    <property type="nucleotide sequence ID" value="XM_042709073.1"/>
</dbReference>
<organism evidence="7 8">
    <name type="scientific">Clupea harengus</name>
    <name type="common">Atlantic herring</name>
    <dbReference type="NCBI Taxonomy" id="7950"/>
    <lineage>
        <taxon>Eukaryota</taxon>
        <taxon>Metazoa</taxon>
        <taxon>Chordata</taxon>
        <taxon>Craniata</taxon>
        <taxon>Vertebrata</taxon>
        <taxon>Euteleostomi</taxon>
        <taxon>Actinopterygii</taxon>
        <taxon>Neopterygii</taxon>
        <taxon>Teleostei</taxon>
        <taxon>Clupei</taxon>
        <taxon>Clupeiformes</taxon>
        <taxon>Clupeoidei</taxon>
        <taxon>Clupeidae</taxon>
        <taxon>Clupea</taxon>
    </lineage>
</organism>
<sequence length="265" mass="29354">MELKTQSSLWTCFLMLGLLSPLCQSVSVHFLSPKPLYVVQGDTLILRTEIDIRTKEVVPTVIWEYVPTHAKHPTRVKVAEYPEQSPSGRVTMEEQGAVLKITNFGPGDSGVYAINVTDHVGQVASAQHVVEEYLPVHHVSVMVNVSHTSLHCMEAWGTEPVFSWLHDNAKADGSLGQLSADNSTLYVTSRLCGQFTCVVRNKLGHCSASHNSEPCERKGIGGTVAVVCLFLLLISAGALLFLLWRRRQIYRTRGERLREAYDGPL</sequence>
<reference evidence="8 9" key="1">
    <citation type="submission" date="2025-04" db="UniProtKB">
        <authorList>
            <consortium name="RefSeq"/>
        </authorList>
    </citation>
    <scope>IDENTIFICATION</scope>
</reference>
<dbReference type="KEGG" id="char:105901678"/>
<keyword evidence="7" id="KW-1185">Reference proteome</keyword>
<evidence type="ECO:0000313" key="7">
    <source>
        <dbReference type="Proteomes" id="UP000515152"/>
    </source>
</evidence>
<keyword evidence="2 6" id="KW-0732">Signal</keyword>
<dbReference type="Proteomes" id="UP000515152">
    <property type="component" value="Chromosome 11"/>
</dbReference>
<evidence type="ECO:0000256" key="6">
    <source>
        <dbReference type="SAM" id="SignalP"/>
    </source>
</evidence>
<dbReference type="PANTHER" id="PTHR12080">
    <property type="entry name" value="SIGNALING LYMPHOCYTIC ACTIVATION MOLECULE"/>
    <property type="match status" value="1"/>
</dbReference>
<keyword evidence="5" id="KW-1133">Transmembrane helix</keyword>
<name>A0A6P3VYN3_CLUHA</name>
<evidence type="ECO:0000256" key="4">
    <source>
        <dbReference type="ARBA" id="ARBA00023180"/>
    </source>
</evidence>
<evidence type="ECO:0000256" key="3">
    <source>
        <dbReference type="ARBA" id="ARBA00023136"/>
    </source>
</evidence>
<dbReference type="GO" id="GO:0016020">
    <property type="term" value="C:membrane"/>
    <property type="evidence" value="ECO:0007669"/>
    <property type="project" value="UniProtKB-SubCell"/>
</dbReference>
<dbReference type="CDD" id="cd12087">
    <property type="entry name" value="TM_EGFR-like"/>
    <property type="match status" value="1"/>
</dbReference>
<protein>
    <submittedName>
        <fullName evidence="8 9">Peroxidasin-like protein isoform X1</fullName>
    </submittedName>
</protein>
<dbReference type="Gene3D" id="2.60.40.10">
    <property type="entry name" value="Immunoglobulins"/>
    <property type="match status" value="2"/>
</dbReference>
<evidence type="ECO:0000313" key="9">
    <source>
        <dbReference type="RefSeq" id="XP_031431683.1"/>
    </source>
</evidence>
<dbReference type="AlphaFoldDB" id="A0A6P3VYN3"/>
<evidence type="ECO:0000256" key="1">
    <source>
        <dbReference type="ARBA" id="ARBA00004370"/>
    </source>
</evidence>
<evidence type="ECO:0000256" key="5">
    <source>
        <dbReference type="SAM" id="Phobius"/>
    </source>
</evidence>
<comment type="subcellular location">
    <subcellularLocation>
        <location evidence="1">Membrane</location>
    </subcellularLocation>
</comment>
<evidence type="ECO:0000313" key="10">
    <source>
        <dbReference type="RefSeq" id="XP_042565007.1"/>
    </source>
</evidence>
<dbReference type="GO" id="GO:0005911">
    <property type="term" value="C:cell-cell junction"/>
    <property type="evidence" value="ECO:0007669"/>
    <property type="project" value="TreeGrafter"/>
</dbReference>
<dbReference type="SUPFAM" id="SSF48726">
    <property type="entry name" value="Immunoglobulin"/>
    <property type="match status" value="1"/>
</dbReference>
<feature type="transmembrane region" description="Helical" evidence="5">
    <location>
        <begin position="220"/>
        <end position="244"/>
    </location>
</feature>
<dbReference type="InterPro" id="IPR015631">
    <property type="entry name" value="CD2/SLAM_rcpt"/>
</dbReference>